<organism evidence="1 2">
    <name type="scientific">Paraburkholderia phymatum</name>
    <dbReference type="NCBI Taxonomy" id="148447"/>
    <lineage>
        <taxon>Bacteria</taxon>
        <taxon>Pseudomonadati</taxon>
        <taxon>Pseudomonadota</taxon>
        <taxon>Betaproteobacteria</taxon>
        <taxon>Burkholderiales</taxon>
        <taxon>Burkholderiaceae</taxon>
        <taxon>Paraburkholderia</taxon>
    </lineage>
</organism>
<accession>A0ACC6U6P7</accession>
<keyword evidence="2" id="KW-1185">Reference proteome</keyword>
<name>A0ACC6U6P7_9BURK</name>
<evidence type="ECO:0000313" key="2">
    <source>
        <dbReference type="Proteomes" id="UP001558850"/>
    </source>
</evidence>
<comment type="caution">
    <text evidence="1">The sequence shown here is derived from an EMBL/GenBank/DDBJ whole genome shotgun (WGS) entry which is preliminary data.</text>
</comment>
<dbReference type="EMBL" id="JBFRCH010000019">
    <property type="protein sequence ID" value="MEX3935304.1"/>
    <property type="molecule type" value="Genomic_DNA"/>
</dbReference>
<proteinExistence type="predicted"/>
<gene>
    <name evidence="1" type="ORF">AB4Y32_26505</name>
</gene>
<reference evidence="1" key="1">
    <citation type="submission" date="2024-07" db="EMBL/GenBank/DDBJ databases">
        <title>A survey of Mimosa microsymbionts across Brazilian biomes reveals a high diversity of Paraburkholderia nodulating endemic species, but also that Cupriavidus is common as a symbiont of widespread species.</title>
        <authorList>
            <person name="Rouws L."/>
            <person name="Barauna A."/>
            <person name="Beukes C."/>
            <person name="Rouws J.R.C."/>
            <person name="De Faria S.M."/>
            <person name="Gross E."/>
            <person name="Bueno Dos Reis Junior F."/>
            <person name="Simon M.F."/>
            <person name="Maluk M."/>
            <person name="Odee D.W."/>
            <person name="Kenicer G."/>
            <person name="Young J.P.W."/>
            <person name="Reis V.M."/>
            <person name="Zilli J."/>
            <person name="James E.K."/>
        </authorList>
    </citation>
    <scope>NUCLEOTIDE SEQUENCE</scope>
    <source>
        <strain evidence="1">EG181B</strain>
    </source>
</reference>
<protein>
    <submittedName>
        <fullName evidence="1">Uncharacterized protein</fullName>
    </submittedName>
</protein>
<dbReference type="Proteomes" id="UP001558850">
    <property type="component" value="Unassembled WGS sequence"/>
</dbReference>
<sequence length="83" mass="9015">MLPNVDSIAARLRLKQLRLLIALDEHRSLHCVAQPDATKALREIAVRTRVRGSTTPGAASLDRNRVDDDDGADAAARPGTRFA</sequence>
<evidence type="ECO:0000313" key="1">
    <source>
        <dbReference type="EMBL" id="MEX3935304.1"/>
    </source>
</evidence>